<dbReference type="EMBL" id="ACCJ01000320">
    <property type="protein sequence ID" value="EEG53943.1"/>
    <property type="molecule type" value="Genomic_DNA"/>
</dbReference>
<dbReference type="Pfam" id="PF02659">
    <property type="entry name" value="Mntp"/>
    <property type="match status" value="1"/>
</dbReference>
<keyword evidence="7" id="KW-1185">Reference proteome</keyword>
<dbReference type="Proteomes" id="UP000004756">
    <property type="component" value="Unassembled WGS sequence"/>
</dbReference>
<dbReference type="PANTHER" id="PTHR35529:SF2">
    <property type="entry name" value="SPORULATION PROTEIN YTAF-RELATED"/>
    <property type="match status" value="1"/>
</dbReference>
<reference evidence="6 7" key="1">
    <citation type="submission" date="2009-01" db="EMBL/GenBank/DDBJ databases">
        <authorList>
            <person name="Fulton L."/>
            <person name="Clifton S."/>
            <person name="Fulton B."/>
            <person name="Xu J."/>
            <person name="Minx P."/>
            <person name="Pepin K.H."/>
            <person name="Johnson M."/>
            <person name="Bhonagiri V."/>
            <person name="Nash W.E."/>
            <person name="Mardis E.R."/>
            <person name="Wilson R.K."/>
        </authorList>
    </citation>
    <scope>NUCLEOTIDE SEQUENCE [LARGE SCALE GENOMIC DNA]</scope>
    <source>
        <strain evidence="6 7">DSM 15981</strain>
    </source>
</reference>
<evidence type="ECO:0000256" key="3">
    <source>
        <dbReference type="ARBA" id="ARBA00022989"/>
    </source>
</evidence>
<evidence type="ECO:0000313" key="6">
    <source>
        <dbReference type="EMBL" id="EEG53943.1"/>
    </source>
</evidence>
<feature type="transmembrane region" description="Helical" evidence="5">
    <location>
        <begin position="209"/>
        <end position="229"/>
    </location>
</feature>
<proteinExistence type="predicted"/>
<gene>
    <name evidence="6" type="ORF">CLOSTASPAR_03978</name>
</gene>
<sequence>MKAGEKTAFTGRHSGRAFRQGSSLLRAPGGDRELPIQTGGNILKEKATDGNMLKIITFVLALCTDTFVASLAYGANQVQISWQKAVALNGICSGCLGLALGLGTLIQVLVPQELARSVGFVCLFFLGVVKLLDYSIKRYINNHCTLNKNFHFSLSGLKIIINIYGDPMAADWDDSKSLSWKETICLGLAMSIDSLVAGTMAAFVDLPALLTVATCFAMGMALMYAGLYAGQRLIARDGLDLSWLSGLLFIFLAFSRTRGG</sequence>
<evidence type="ECO:0000256" key="1">
    <source>
        <dbReference type="ARBA" id="ARBA00022475"/>
    </source>
</evidence>
<keyword evidence="2 5" id="KW-0812">Transmembrane</keyword>
<reference evidence="6 7" key="2">
    <citation type="submission" date="2009-02" db="EMBL/GenBank/DDBJ databases">
        <title>Draft genome sequence of Clostridium asparagiforme (DSM 15981).</title>
        <authorList>
            <person name="Sudarsanam P."/>
            <person name="Ley R."/>
            <person name="Guruge J."/>
            <person name="Turnbaugh P.J."/>
            <person name="Mahowald M."/>
            <person name="Liep D."/>
            <person name="Gordon J."/>
        </authorList>
    </citation>
    <scope>NUCLEOTIDE SEQUENCE [LARGE SCALE GENOMIC DNA]</scope>
    <source>
        <strain evidence="6 7">DSM 15981</strain>
    </source>
</reference>
<evidence type="ECO:0000256" key="5">
    <source>
        <dbReference type="SAM" id="Phobius"/>
    </source>
</evidence>
<dbReference type="InterPro" id="IPR003810">
    <property type="entry name" value="Mntp/YtaF"/>
</dbReference>
<feature type="transmembrane region" description="Helical" evidence="5">
    <location>
        <begin position="114"/>
        <end position="132"/>
    </location>
</feature>
<name>C0D3Y7_9FIRM</name>
<dbReference type="AlphaFoldDB" id="C0D3Y7"/>
<evidence type="ECO:0000256" key="2">
    <source>
        <dbReference type="ARBA" id="ARBA00022692"/>
    </source>
</evidence>
<evidence type="ECO:0000313" key="7">
    <source>
        <dbReference type="Proteomes" id="UP000004756"/>
    </source>
</evidence>
<feature type="transmembrane region" description="Helical" evidence="5">
    <location>
        <begin position="86"/>
        <end position="108"/>
    </location>
</feature>
<dbReference type="HOGENOM" id="CLU_094526_1_0_9"/>
<protein>
    <submittedName>
        <fullName evidence="6">Putative sporulation protein YtaF</fullName>
    </submittedName>
</protein>
<evidence type="ECO:0000256" key="4">
    <source>
        <dbReference type="ARBA" id="ARBA00023136"/>
    </source>
</evidence>
<feature type="transmembrane region" description="Helical" evidence="5">
    <location>
        <begin position="55"/>
        <end position="74"/>
    </location>
</feature>
<accession>C0D3Y7</accession>
<keyword evidence="4 5" id="KW-0472">Membrane</keyword>
<dbReference type="PANTHER" id="PTHR35529">
    <property type="entry name" value="MANGANESE EFFLUX PUMP MNTP-RELATED"/>
    <property type="match status" value="1"/>
</dbReference>
<keyword evidence="1" id="KW-1003">Cell membrane</keyword>
<comment type="caution">
    <text evidence="6">The sequence shown here is derived from an EMBL/GenBank/DDBJ whole genome shotgun (WGS) entry which is preliminary data.</text>
</comment>
<feature type="transmembrane region" description="Helical" evidence="5">
    <location>
        <begin position="241"/>
        <end position="257"/>
    </location>
</feature>
<organism evidence="6 7">
    <name type="scientific">[Clostridium] asparagiforme DSM 15981</name>
    <dbReference type="NCBI Taxonomy" id="518636"/>
    <lineage>
        <taxon>Bacteria</taxon>
        <taxon>Bacillati</taxon>
        <taxon>Bacillota</taxon>
        <taxon>Clostridia</taxon>
        <taxon>Lachnospirales</taxon>
        <taxon>Lachnospiraceae</taxon>
        <taxon>Enterocloster</taxon>
    </lineage>
</organism>
<keyword evidence="3 5" id="KW-1133">Transmembrane helix</keyword>